<dbReference type="PATRIC" id="fig|1619313.3.peg.38"/>
<evidence type="ECO:0000313" key="3">
    <source>
        <dbReference type="Proteomes" id="UP000059419"/>
    </source>
</evidence>
<sequence length="559" mass="61228">MKFVGKFLLTLLLLVLLLLVIAYVSLQTRWGAGWASRWISDNTDWHLSVSKIEHNFSSPGHLTLDDFTFGHDGEPAVLVAKSVDLGFALAQFSQPGHFDTLLLKDGTLDLANLNGNEALPLAANRLQLSNMVIRSPDNVLPLSASAVNGGVLPWQPKKGDLLGDSANFQMSAGDLTLYGVAGKNVLIQGRMDHGQLQLNNIGADLARGSLTGNAGRDAVGNWRINNLRLNDIRLQTSESLQDFLRPLTQVPSVQIDRLDITDARLQGPEWAITDLDLSLKNIRLHGNDWESDDGSLEMNASNFINGSLEFIDPIANMHFTAQGIDLDQFSTRFVNGLIRTNGSWTRNDKTLVLDELVIAGLEYTLPQNWRARWQQTLPGWLQGVEVKKLSANRNLLIDVNPDFPFQLTALDGTGSELTLARHQQWGIWRGTLSLNAAQATFNRTDLRHPSLALTADDQRIKVTEMSAFVGEGMLEGLAVVDQNAARALMLNLNGRAVPANVLQNWGWPALPLTGNSNLTLKLNSSLAASNTLKASSNGELRVTTDNNEIQQSMTAGEVK</sequence>
<accession>A0A0U5GG35</accession>
<dbReference type="KEGG" id="ege:EM595_0039"/>
<dbReference type="STRING" id="1619313.EM595_0039"/>
<reference evidence="3" key="1">
    <citation type="submission" date="2015-11" db="EMBL/GenBank/DDBJ databases">
        <authorList>
            <person name="Blom J."/>
        </authorList>
    </citation>
    <scope>NUCLEOTIDE SEQUENCE [LARGE SCALE GENOMIC DNA]</scope>
</reference>
<dbReference type="EMBL" id="LN907827">
    <property type="protein sequence ID" value="CUU22276.1"/>
    <property type="molecule type" value="Genomic_DNA"/>
</dbReference>
<proteinExistence type="predicted"/>
<dbReference type="Proteomes" id="UP000059419">
    <property type="component" value="Chromosome 1"/>
</dbReference>
<keyword evidence="3" id="KW-1185">Reference proteome</keyword>
<evidence type="ECO:0000259" key="1">
    <source>
        <dbReference type="Pfam" id="PF05170"/>
    </source>
</evidence>
<evidence type="ECO:0000313" key="2">
    <source>
        <dbReference type="EMBL" id="CUU22276.1"/>
    </source>
</evidence>
<protein>
    <recommendedName>
        <fullName evidence="1">AsmA domain-containing protein</fullName>
    </recommendedName>
</protein>
<dbReference type="RefSeq" id="WP_067426550.1">
    <property type="nucleotide sequence ID" value="NZ_LN907827.1"/>
</dbReference>
<dbReference type="OrthoDB" id="7053268at2"/>
<gene>
    <name evidence="2" type="primary">yicH</name>
    <name evidence="2" type="ORF">EM595_0039</name>
</gene>
<name>A0A0U5GG35_9GAMM</name>
<organism evidence="2 3">
    <name type="scientific">Duffyella gerundensis</name>
    <dbReference type="NCBI Taxonomy" id="1619313"/>
    <lineage>
        <taxon>Bacteria</taxon>
        <taxon>Pseudomonadati</taxon>
        <taxon>Pseudomonadota</taxon>
        <taxon>Gammaproteobacteria</taxon>
        <taxon>Enterobacterales</taxon>
        <taxon>Erwiniaceae</taxon>
        <taxon>Duffyella</taxon>
    </lineage>
</organism>
<feature type="domain" description="AsmA" evidence="1">
    <location>
        <begin position="99"/>
        <end position="547"/>
    </location>
</feature>
<dbReference type="Pfam" id="PF05170">
    <property type="entry name" value="AsmA"/>
    <property type="match status" value="1"/>
</dbReference>
<dbReference type="AlphaFoldDB" id="A0A0U5GG35"/>
<dbReference type="InterPro" id="IPR007844">
    <property type="entry name" value="AsmA"/>
</dbReference>